<reference evidence="3" key="1">
    <citation type="journal article" date="2015" name="Proc. Natl. Acad. Sci. U.S.A.">
        <title>Genome sequence of the Asian Tiger mosquito, Aedes albopictus, reveals insights into its biology, genetics, and evolution.</title>
        <authorList>
            <person name="Chen X.G."/>
            <person name="Jiang X."/>
            <person name="Gu J."/>
            <person name="Xu M."/>
            <person name="Wu Y."/>
            <person name="Deng Y."/>
            <person name="Zhang C."/>
            <person name="Bonizzoni M."/>
            <person name="Dermauw W."/>
            <person name="Vontas J."/>
            <person name="Armbruster P."/>
            <person name="Huang X."/>
            <person name="Yang Y."/>
            <person name="Zhang H."/>
            <person name="He W."/>
            <person name="Peng H."/>
            <person name="Liu Y."/>
            <person name="Wu K."/>
            <person name="Chen J."/>
            <person name="Lirakis M."/>
            <person name="Topalis P."/>
            <person name="Van Leeuwen T."/>
            <person name="Hall A.B."/>
            <person name="Jiang X."/>
            <person name="Thorpe C."/>
            <person name="Mueller R.L."/>
            <person name="Sun C."/>
            <person name="Waterhouse R.M."/>
            <person name="Yan G."/>
            <person name="Tu Z.J."/>
            <person name="Fang X."/>
            <person name="James A.A."/>
        </authorList>
    </citation>
    <scope>NUCLEOTIDE SEQUENCE [LARGE SCALE GENOMIC DNA]</scope>
    <source>
        <strain evidence="3">Foshan</strain>
    </source>
</reference>
<sequence>MTLRKLTKAERGYLDSLVNVESFVANFDPQRDRTRIASRLEYLETLFKEFRENRAKVEARQEQDLAASSSGEAEKDAQVKKDMNTANRKTRLDFENRYFDVKDFLVSQRSNTTAAASSSSSPPGQTPYSRVNLPVFKIPPFDGSVKDWLSFRDAFQNTIGKDVSLSSLDKFNYLLSVLTKEARTLVESIEVTATNFDVAWQMLEQRFENKKMISRALMNSFLESEPIKRESYDALVNLIDSYERNLLQLRKIGLPTKGWSHLLAHILYTRLDAETQRHWERAHNSREAPTYEDMLTFLRDHLATLQPLALAKPRPSESRQDHGRPAQKPKVGSTLNHSRQPPIAPALENSSASQSQVLATAPATTALVEPSTSGRPSVALSASAPTNRNIVLLSTAVVKIEDPKGNVQFARALLDCCSERNLLSEHLAQKLELRRQHDPLALQGIGPSTATSRQSTMATIRSRCTDYAIDLKFHILPEFKPILPSNRLHTDHWNVPSFVQLADPRFFEPNRIDIILGAEVYYRLLLKGFVDLGPELPHLKETVFGWIVSGKYDATETNHSAVALVCTNADLEKQLARFWEVESCHSNETLSVEERSCETHFAATTTRDPSGRFVVSLPKKLDVLEKLGESRSIAIRRFMSLERRLQSNPQLLGDYEAFIQEYLQLGHMELIDPSNEVLPPGEKTYYMPHHCIVRSDSATTKLRVVFDASCATDSGVSLNDALMVGPVVQDELFSILLRFRMSRFVIVADLQKMYRQVLVHPSDRQLQRIVFRSSPSEPIRT</sequence>
<feature type="region of interest" description="Disordered" evidence="1">
    <location>
        <begin position="310"/>
        <end position="358"/>
    </location>
</feature>
<reference evidence="2" key="2">
    <citation type="submission" date="2025-05" db="UniProtKB">
        <authorList>
            <consortium name="EnsemblMetazoa"/>
        </authorList>
    </citation>
    <scope>IDENTIFICATION</scope>
    <source>
        <strain evidence="2">Foshan</strain>
    </source>
</reference>
<dbReference type="SUPFAM" id="SSF56672">
    <property type="entry name" value="DNA/RNA polymerases"/>
    <property type="match status" value="1"/>
</dbReference>
<feature type="compositionally biased region" description="Basic and acidic residues" evidence="1">
    <location>
        <begin position="314"/>
        <end position="324"/>
    </location>
</feature>
<feature type="region of interest" description="Disordered" evidence="1">
    <location>
        <begin position="61"/>
        <end position="80"/>
    </location>
</feature>
<dbReference type="PANTHER" id="PTHR47331">
    <property type="entry name" value="PHD-TYPE DOMAIN-CONTAINING PROTEIN"/>
    <property type="match status" value="1"/>
</dbReference>
<evidence type="ECO:0000313" key="2">
    <source>
        <dbReference type="EnsemblMetazoa" id="AALFPA23_017163.P25033"/>
    </source>
</evidence>
<dbReference type="PANTHER" id="PTHR47331:SF1">
    <property type="entry name" value="GAG-LIKE PROTEIN"/>
    <property type="match status" value="1"/>
</dbReference>
<keyword evidence="3" id="KW-1185">Reference proteome</keyword>
<protein>
    <recommendedName>
        <fullName evidence="4">Peptidase aspartic putative domain-containing protein</fullName>
    </recommendedName>
</protein>
<dbReference type="Pfam" id="PF03564">
    <property type="entry name" value="DUF1759"/>
    <property type="match status" value="1"/>
</dbReference>
<feature type="compositionally biased region" description="Polar residues" evidence="1">
    <location>
        <begin position="348"/>
        <end position="358"/>
    </location>
</feature>
<proteinExistence type="predicted"/>
<accession>A0ABM1ZCD0</accession>
<evidence type="ECO:0000256" key="1">
    <source>
        <dbReference type="SAM" id="MobiDB-lite"/>
    </source>
</evidence>
<dbReference type="InterPro" id="IPR005312">
    <property type="entry name" value="DUF1759"/>
</dbReference>
<name>A0ABM1ZCD0_AEDAL</name>
<evidence type="ECO:0000313" key="3">
    <source>
        <dbReference type="Proteomes" id="UP000069940"/>
    </source>
</evidence>
<dbReference type="GeneID" id="134286766"/>
<dbReference type="Proteomes" id="UP000069940">
    <property type="component" value="Unassembled WGS sequence"/>
</dbReference>
<dbReference type="RefSeq" id="XP_062704421.1">
    <property type="nucleotide sequence ID" value="XM_062848437.1"/>
</dbReference>
<organism evidence="2 3">
    <name type="scientific">Aedes albopictus</name>
    <name type="common">Asian tiger mosquito</name>
    <name type="synonym">Stegomyia albopicta</name>
    <dbReference type="NCBI Taxonomy" id="7160"/>
    <lineage>
        <taxon>Eukaryota</taxon>
        <taxon>Metazoa</taxon>
        <taxon>Ecdysozoa</taxon>
        <taxon>Arthropoda</taxon>
        <taxon>Hexapoda</taxon>
        <taxon>Insecta</taxon>
        <taxon>Pterygota</taxon>
        <taxon>Neoptera</taxon>
        <taxon>Endopterygota</taxon>
        <taxon>Diptera</taxon>
        <taxon>Nematocera</taxon>
        <taxon>Culicoidea</taxon>
        <taxon>Culicidae</taxon>
        <taxon>Culicinae</taxon>
        <taxon>Aedini</taxon>
        <taxon>Aedes</taxon>
        <taxon>Stegomyia</taxon>
    </lineage>
</organism>
<dbReference type="EnsemblMetazoa" id="AALFPA23_017163.R25033">
    <property type="protein sequence ID" value="AALFPA23_017163.P25033"/>
    <property type="gene ID" value="AALFPA23_017163"/>
</dbReference>
<dbReference type="InterPro" id="IPR043502">
    <property type="entry name" value="DNA/RNA_pol_sf"/>
</dbReference>
<evidence type="ECO:0008006" key="4">
    <source>
        <dbReference type="Google" id="ProtNLM"/>
    </source>
</evidence>